<dbReference type="EMBL" id="CP018799">
    <property type="protein sequence ID" value="ATX79121.1"/>
    <property type="molecule type" value="Genomic_DNA"/>
</dbReference>
<reference evidence="1 2" key="1">
    <citation type="submission" date="2016-12" db="EMBL/GenBank/DDBJ databases">
        <title>Isolation and genomic insights into novel planktonic Zetaproteobacteria from stratified waters of the Chesapeake Bay.</title>
        <authorList>
            <person name="McAllister S.M."/>
            <person name="Kato S."/>
            <person name="Chan C.S."/>
            <person name="Chiu B.K."/>
            <person name="Field E.K."/>
        </authorList>
    </citation>
    <scope>NUCLEOTIDE SEQUENCE [LARGE SCALE GENOMIC DNA]</scope>
    <source>
        <strain evidence="1 2">CP-5</strain>
    </source>
</reference>
<dbReference type="AlphaFoldDB" id="A0A2K8KZZ6"/>
<evidence type="ECO:0000313" key="2">
    <source>
        <dbReference type="Proteomes" id="UP000231701"/>
    </source>
</evidence>
<protein>
    <submittedName>
        <fullName evidence="1">Uncharacterized protein</fullName>
    </submittedName>
</protein>
<dbReference type="Proteomes" id="UP000231701">
    <property type="component" value="Chromosome"/>
</dbReference>
<sequence length="237" mass="27757">MSTEDSLKKDFWLKIGNKSWVRKLVYFSIIYTLASPLIETFGGVYKVGSEINEYFSNDVISPKTSAEITSAYWAGKDILRPRSLYDYEYNYSDTAYLQSYRERVTHLGCKAEDINYGELKKLNILDRLERINSYRSYVEGCIKNKNLGLFHLYSLGEDVFILEQYLYKQPSEKFYNGPLDFQIDKMNREWSRLSKANGWAFLSEELIKKPKNKAPHEYKAAYDAARKLLKSELNLVM</sequence>
<evidence type="ECO:0000313" key="1">
    <source>
        <dbReference type="EMBL" id="ATX79121.1"/>
    </source>
</evidence>
<accession>A0A2K8KZZ6</accession>
<proteinExistence type="predicted"/>
<gene>
    <name evidence="1" type="ORF">Ga0123461_0695</name>
</gene>
<name>A0A2K8KZZ6_MARES</name>
<dbReference type="KEGG" id="maes:Ga0123461_0695"/>
<organism evidence="1 2">
    <name type="scientific">Mariprofundus aestuarium</name>
    <dbReference type="NCBI Taxonomy" id="1921086"/>
    <lineage>
        <taxon>Bacteria</taxon>
        <taxon>Pseudomonadati</taxon>
        <taxon>Pseudomonadota</taxon>
        <taxon>Candidatius Mariprofundia</taxon>
        <taxon>Mariprofundales</taxon>
        <taxon>Mariprofundaceae</taxon>
        <taxon>Mariprofundus</taxon>
    </lineage>
</organism>
<keyword evidence="2" id="KW-1185">Reference proteome</keyword>
<dbReference type="RefSeq" id="WP_100277051.1">
    <property type="nucleotide sequence ID" value="NZ_CP018799.1"/>
</dbReference>